<dbReference type="GO" id="GO:0016740">
    <property type="term" value="F:transferase activity"/>
    <property type="evidence" value="ECO:0007669"/>
    <property type="project" value="UniProtKB-KW"/>
</dbReference>
<dbReference type="STRING" id="1513271.XM47_04470"/>
<comment type="caution">
    <text evidence="1">The sequence shown here is derived from an EMBL/GenBank/DDBJ whole genome shotgun (WGS) entry which is preliminary data.</text>
</comment>
<reference evidence="1 2" key="1">
    <citation type="submission" date="2015-04" db="EMBL/GenBank/DDBJ databases">
        <title>Draft Genome Sequence of the Novel Agar-Digesting Marine Bacterium Q1.</title>
        <authorList>
            <person name="Li Y."/>
            <person name="Li D."/>
            <person name="Chen G."/>
            <person name="Du Z."/>
        </authorList>
    </citation>
    <scope>NUCLEOTIDE SEQUENCE [LARGE SCALE GENOMIC DNA]</scope>
    <source>
        <strain evidence="1 2">Q1</strain>
    </source>
</reference>
<name>A0A0J8GZS7_9ALTE</name>
<dbReference type="EMBL" id="LAZL01000005">
    <property type="protein sequence ID" value="KMT66253.1"/>
    <property type="molecule type" value="Genomic_DNA"/>
</dbReference>
<keyword evidence="1" id="KW-0808">Transferase</keyword>
<evidence type="ECO:0000313" key="2">
    <source>
        <dbReference type="Proteomes" id="UP000037600"/>
    </source>
</evidence>
<protein>
    <submittedName>
        <fullName evidence="1">Glycosyltransferase</fullName>
    </submittedName>
</protein>
<evidence type="ECO:0000313" key="1">
    <source>
        <dbReference type="EMBL" id="KMT66253.1"/>
    </source>
</evidence>
<dbReference type="AlphaFoldDB" id="A0A0J8GZS7"/>
<proteinExistence type="predicted"/>
<dbReference type="RefSeq" id="WP_048690231.1">
    <property type="nucleotide sequence ID" value="NZ_KQ130484.1"/>
</dbReference>
<dbReference type="Proteomes" id="UP000037600">
    <property type="component" value="Unassembled WGS sequence"/>
</dbReference>
<dbReference type="Pfam" id="PF13692">
    <property type="entry name" value="Glyco_trans_1_4"/>
    <property type="match status" value="1"/>
</dbReference>
<sequence>MKQLLVIGYVWPEPNSSAAGRNMLTLLQFFQQQNYQITFASPAAESPHRFQFEEWGIAKAEIELNNESFDHFVSALNPDVVLFDRFMMEEQFGWRVSKHCPNAIKILDLEDLCSLRNARQLALKQNRTLNDIDYKSELALREIAAIWRCDLALVISSFEMELLQTKYSLPAEKLFHLPFLLDEMPEPASWQTYDDRAHFVTIGNFRHEPNWDAVLYLQQKIWPLIRAKLKHAEMHIYGAYVPKKATQLNNPKQGFLVKGWADDAEAVVSSARVCLAPLRFGAGLKGKLFEAMLVGTPSVTTPIGAEAMHADLTWPGAIAQTDAEFAEAAINLYQDKSVWQQAQQQGKTLLETLYLAEPHINSLKQSIKLIEENLEDFRNRNIIGAMLQHHTMKSTQYMAQWIEAKNKNT</sequence>
<organism evidence="1 2">
    <name type="scientific">Catenovulum maritimum</name>
    <dbReference type="NCBI Taxonomy" id="1513271"/>
    <lineage>
        <taxon>Bacteria</taxon>
        <taxon>Pseudomonadati</taxon>
        <taxon>Pseudomonadota</taxon>
        <taxon>Gammaproteobacteria</taxon>
        <taxon>Alteromonadales</taxon>
        <taxon>Alteromonadaceae</taxon>
        <taxon>Catenovulum</taxon>
    </lineage>
</organism>
<keyword evidence="2" id="KW-1185">Reference proteome</keyword>
<dbReference type="OrthoDB" id="9807209at2"/>
<accession>A0A0J8GZS7</accession>
<dbReference type="PATRIC" id="fig|1513271.3.peg.925"/>
<dbReference type="Gene3D" id="3.40.50.2000">
    <property type="entry name" value="Glycogen Phosphorylase B"/>
    <property type="match status" value="1"/>
</dbReference>
<dbReference type="SUPFAM" id="SSF53756">
    <property type="entry name" value="UDP-Glycosyltransferase/glycogen phosphorylase"/>
    <property type="match status" value="1"/>
</dbReference>
<dbReference type="CDD" id="cd03801">
    <property type="entry name" value="GT4_PimA-like"/>
    <property type="match status" value="1"/>
</dbReference>
<gene>
    <name evidence="1" type="ORF">XM47_04470</name>
</gene>